<organism evidence="2 3">
    <name type="scientific">candidate division WWE3 bacterium RIFCSPHIGHO2_01_FULL_35_17</name>
    <dbReference type="NCBI Taxonomy" id="1802614"/>
    <lineage>
        <taxon>Bacteria</taxon>
        <taxon>Katanobacteria</taxon>
    </lineage>
</organism>
<evidence type="ECO:0000313" key="3">
    <source>
        <dbReference type="Proteomes" id="UP000176444"/>
    </source>
</evidence>
<gene>
    <name evidence="2" type="ORF">A2713_00275</name>
</gene>
<dbReference type="EMBL" id="MEUX01000014">
    <property type="protein sequence ID" value="OGC47481.1"/>
    <property type="molecule type" value="Genomic_DNA"/>
</dbReference>
<dbReference type="InterPro" id="IPR050266">
    <property type="entry name" value="AB_hydrolase_sf"/>
</dbReference>
<comment type="caution">
    <text evidence="2">The sequence shown here is derived from an EMBL/GenBank/DDBJ whole genome shotgun (WGS) entry which is preliminary data.</text>
</comment>
<dbReference type="SUPFAM" id="SSF53474">
    <property type="entry name" value="alpha/beta-Hydrolases"/>
    <property type="match status" value="1"/>
</dbReference>
<evidence type="ECO:0000259" key="1">
    <source>
        <dbReference type="Pfam" id="PF00561"/>
    </source>
</evidence>
<dbReference type="Proteomes" id="UP000176444">
    <property type="component" value="Unassembled WGS sequence"/>
</dbReference>
<dbReference type="InterPro" id="IPR029058">
    <property type="entry name" value="AB_hydrolase_fold"/>
</dbReference>
<dbReference type="InterPro" id="IPR000073">
    <property type="entry name" value="AB_hydrolase_1"/>
</dbReference>
<dbReference type="Gene3D" id="3.40.50.1820">
    <property type="entry name" value="alpha/beta hydrolase"/>
    <property type="match status" value="1"/>
</dbReference>
<dbReference type="PRINTS" id="PR00111">
    <property type="entry name" value="ABHYDROLASE"/>
</dbReference>
<name>A0A1F4UR74_UNCKA</name>
<sequence length="230" mass="26455">MNRIIILHGWTKNLDKWKNFLANLDKKRIDYEFPKIPGLTGNLNGVWNLDDYIKWLGKIIDQQNNKVILIGHSNGGRIALAFTNRYPEKVEKLILIDSAGIRHNELPLRIKRAVFGIFAKIGKKFTSSRILKDLLYKIAREPDYKDLSPNVKQTMLNLISADLKPILPQITAPTLIIWGRKDKITPFSDGKLMHSLIENSKLEIIENARHSPMFTHPKQTIDLIINNLTM</sequence>
<accession>A0A1F4UR74</accession>
<dbReference type="Pfam" id="PF00561">
    <property type="entry name" value="Abhydrolase_1"/>
    <property type="match status" value="1"/>
</dbReference>
<protein>
    <recommendedName>
        <fullName evidence="1">AB hydrolase-1 domain-containing protein</fullName>
    </recommendedName>
</protein>
<proteinExistence type="predicted"/>
<feature type="domain" description="AB hydrolase-1" evidence="1">
    <location>
        <begin position="3"/>
        <end position="217"/>
    </location>
</feature>
<reference evidence="2 3" key="1">
    <citation type="journal article" date="2016" name="Nat. Commun.">
        <title>Thousands of microbial genomes shed light on interconnected biogeochemical processes in an aquifer system.</title>
        <authorList>
            <person name="Anantharaman K."/>
            <person name="Brown C.T."/>
            <person name="Hug L.A."/>
            <person name="Sharon I."/>
            <person name="Castelle C.J."/>
            <person name="Probst A.J."/>
            <person name="Thomas B.C."/>
            <person name="Singh A."/>
            <person name="Wilkins M.J."/>
            <person name="Karaoz U."/>
            <person name="Brodie E.L."/>
            <person name="Williams K.H."/>
            <person name="Hubbard S.S."/>
            <person name="Banfield J.F."/>
        </authorList>
    </citation>
    <scope>NUCLEOTIDE SEQUENCE [LARGE SCALE GENOMIC DNA]</scope>
</reference>
<dbReference type="PANTHER" id="PTHR43798:SF33">
    <property type="entry name" value="HYDROLASE, PUTATIVE (AFU_ORTHOLOGUE AFUA_2G14860)-RELATED"/>
    <property type="match status" value="1"/>
</dbReference>
<evidence type="ECO:0000313" key="2">
    <source>
        <dbReference type="EMBL" id="OGC47481.1"/>
    </source>
</evidence>
<dbReference type="PANTHER" id="PTHR43798">
    <property type="entry name" value="MONOACYLGLYCEROL LIPASE"/>
    <property type="match status" value="1"/>
</dbReference>
<dbReference type="AlphaFoldDB" id="A0A1F4UR74"/>
<dbReference type="GO" id="GO:0016020">
    <property type="term" value="C:membrane"/>
    <property type="evidence" value="ECO:0007669"/>
    <property type="project" value="TreeGrafter"/>
</dbReference>